<dbReference type="Proteomes" id="UP001646157">
    <property type="component" value="Unassembled WGS sequence"/>
</dbReference>
<reference evidence="1 2" key="1">
    <citation type="submission" date="2021-01" db="EMBL/GenBank/DDBJ databases">
        <title>Genomic Encyclopedia of Type Strains, Phase IV (KMG-IV): sequencing the most valuable type-strain genomes for metagenomic binning, comparative biology and taxonomic classification.</title>
        <authorList>
            <person name="Goeker M."/>
        </authorList>
    </citation>
    <scope>NUCLEOTIDE SEQUENCE [LARGE SCALE GENOMIC DNA]</scope>
    <source>
        <strain evidence="1 2">DSM 24834</strain>
    </source>
</reference>
<protein>
    <recommendedName>
        <fullName evidence="3">HNH endonuclease</fullName>
    </recommendedName>
</protein>
<evidence type="ECO:0000313" key="1">
    <source>
        <dbReference type="EMBL" id="MBM7587927.1"/>
    </source>
</evidence>
<keyword evidence="2" id="KW-1185">Reference proteome</keyword>
<accession>A0ABS2NJ77</accession>
<organism evidence="1 2">
    <name type="scientific">Rossellomorea pakistanensis</name>
    <dbReference type="NCBI Taxonomy" id="992288"/>
    <lineage>
        <taxon>Bacteria</taxon>
        <taxon>Bacillati</taxon>
        <taxon>Bacillota</taxon>
        <taxon>Bacilli</taxon>
        <taxon>Bacillales</taxon>
        <taxon>Bacillaceae</taxon>
        <taxon>Rossellomorea</taxon>
    </lineage>
</organism>
<proteinExistence type="predicted"/>
<evidence type="ECO:0000313" key="2">
    <source>
        <dbReference type="Proteomes" id="UP001646157"/>
    </source>
</evidence>
<dbReference type="RefSeq" id="WP_205175149.1">
    <property type="nucleotide sequence ID" value="NZ_JAFBDZ010000006.1"/>
</dbReference>
<gene>
    <name evidence="1" type="ORF">JOC86_004502</name>
</gene>
<name>A0ABS2NJ77_9BACI</name>
<dbReference type="Gene3D" id="1.10.30.50">
    <property type="match status" value="1"/>
</dbReference>
<evidence type="ECO:0008006" key="3">
    <source>
        <dbReference type="Google" id="ProtNLM"/>
    </source>
</evidence>
<comment type="caution">
    <text evidence="1">The sequence shown here is derived from an EMBL/GenBank/DDBJ whole genome shotgun (WGS) entry which is preliminary data.</text>
</comment>
<sequence>MIKKGYYKRCTERNCRRRGLLLHVKTNFFSSKTGRFNSRATCKECFMLRHGKKMEMQRKRRGYLNKVLPNTLTDNEEVLIRQQFQGKCALSWVVDDVVLDHFVPLSWEESVIDFGLGGTTYANMLPLNNTINKSKSAENPFEWIKKARTKFNIDLEAWNAVVKYLADKHQMSVVDFESKVNECYFYISARRSVEWLNEVLRDKKRKPYGCIKGLLSKGINIEIAVDEFGSTKAKEYIKSLEGKNEIKRMKENLRTQI</sequence>
<dbReference type="EMBL" id="JAFBDZ010000006">
    <property type="protein sequence ID" value="MBM7587927.1"/>
    <property type="molecule type" value="Genomic_DNA"/>
</dbReference>